<organism evidence="1 2">
    <name type="scientific">Pelomonas cellulosilytica</name>
    <dbReference type="NCBI Taxonomy" id="2906762"/>
    <lineage>
        <taxon>Bacteria</taxon>
        <taxon>Pseudomonadati</taxon>
        <taxon>Pseudomonadota</taxon>
        <taxon>Betaproteobacteria</taxon>
        <taxon>Burkholderiales</taxon>
        <taxon>Sphaerotilaceae</taxon>
        <taxon>Roseateles</taxon>
    </lineage>
</organism>
<dbReference type="EMBL" id="JAJTWU010000002">
    <property type="protein sequence ID" value="MCE4553670.1"/>
    <property type="molecule type" value="Genomic_DNA"/>
</dbReference>
<dbReference type="Gene3D" id="3.30.450.150">
    <property type="entry name" value="Haem-degrading domain"/>
    <property type="match status" value="1"/>
</dbReference>
<protein>
    <submittedName>
        <fullName evidence="1">Heme-binding protein</fullName>
    </submittedName>
</protein>
<comment type="caution">
    <text evidence="1">The sequence shown here is derived from an EMBL/GenBank/DDBJ whole genome shotgun (WGS) entry which is preliminary data.</text>
</comment>
<dbReference type="SUPFAM" id="SSF143744">
    <property type="entry name" value="GlcG-like"/>
    <property type="match status" value="1"/>
</dbReference>
<dbReference type="RefSeq" id="WP_233370385.1">
    <property type="nucleotide sequence ID" value="NZ_JAJTWU010000002.1"/>
</dbReference>
<dbReference type="Pfam" id="PF03928">
    <property type="entry name" value="HbpS-like"/>
    <property type="match status" value="1"/>
</dbReference>
<dbReference type="PANTHER" id="PTHR28255">
    <property type="match status" value="1"/>
</dbReference>
<dbReference type="InterPro" id="IPR005624">
    <property type="entry name" value="PduO/GlcC-like"/>
</dbReference>
<keyword evidence="2" id="KW-1185">Reference proteome</keyword>
<proteinExistence type="predicted"/>
<sequence length="164" mass="17631">MDLTAHAPATAAACAAQEAALVLDRLTAPDALSIGLAIIALAEQAVPGRPIALQLETDEHPLFVYFMDGTNAGNADWIAMKKNVVRSFGRSSFRVRLEHLERDVDFNTETGLDPQRFRAEGGAVPLVVRGQGRVGTLIVSGLHGWEDHALAVLGLQQWLQVRAA</sequence>
<dbReference type="InterPro" id="IPR010371">
    <property type="entry name" value="YBR137W-like"/>
</dbReference>
<name>A0ABS8XPK2_9BURK</name>
<evidence type="ECO:0000313" key="2">
    <source>
        <dbReference type="Proteomes" id="UP001200741"/>
    </source>
</evidence>
<gene>
    <name evidence="1" type="ORF">LXT13_04320</name>
</gene>
<reference evidence="1 2" key="1">
    <citation type="submission" date="2021-12" db="EMBL/GenBank/DDBJ databases">
        <title>Genome seq of P8.</title>
        <authorList>
            <person name="Seo T."/>
        </authorList>
    </citation>
    <scope>NUCLEOTIDE SEQUENCE [LARGE SCALE GENOMIC DNA]</scope>
    <source>
        <strain evidence="1 2">P8</strain>
    </source>
</reference>
<accession>A0ABS8XPK2</accession>
<dbReference type="Proteomes" id="UP001200741">
    <property type="component" value="Unassembled WGS sequence"/>
</dbReference>
<dbReference type="InterPro" id="IPR038084">
    <property type="entry name" value="PduO/GlcC-like_sf"/>
</dbReference>
<evidence type="ECO:0000313" key="1">
    <source>
        <dbReference type="EMBL" id="MCE4553670.1"/>
    </source>
</evidence>
<dbReference type="PANTHER" id="PTHR28255:SF1">
    <property type="entry name" value="UPF0303 PROTEIN YBR137W"/>
    <property type="match status" value="1"/>
</dbReference>